<organism evidence="1 2">
    <name type="scientific">Candidatus Woesebacteria bacterium GW2011_GWB1_33_22</name>
    <dbReference type="NCBI Taxonomy" id="1618566"/>
    <lineage>
        <taxon>Bacteria</taxon>
        <taxon>Candidatus Woeseibacteriota</taxon>
    </lineage>
</organism>
<dbReference type="AlphaFoldDB" id="A0A0F9ZXM9"/>
<gene>
    <name evidence="1" type="ORF">UR35_C0017G0001</name>
</gene>
<sequence length="191" mass="22441">MNIFYLIRHGQKEKIKGDPFLTTLGKEQAEKTGAFLKDKNVKTIYSSNYNRTTETSQIINQSLQVEIVFDEKLRERANWGDVENQEFDEFLKEWYEDSKNRWSSKHERTTSFQSGENLKNLMINLSKKYNNSNVVIVTHGGVIADFLRNIFSAKYIQQLIKDDPYLLDSYIKECSITKITLNDDKFDLIEF</sequence>
<protein>
    <submittedName>
        <fullName evidence="1">Phosphoglycerate mutase</fullName>
    </submittedName>
</protein>
<dbReference type="Pfam" id="PF00300">
    <property type="entry name" value="His_Phos_1"/>
    <property type="match status" value="1"/>
</dbReference>
<dbReference type="GO" id="GO:0005829">
    <property type="term" value="C:cytosol"/>
    <property type="evidence" value="ECO:0007669"/>
    <property type="project" value="TreeGrafter"/>
</dbReference>
<comment type="caution">
    <text evidence="1">The sequence shown here is derived from an EMBL/GenBank/DDBJ whole genome shotgun (WGS) entry which is preliminary data.</text>
</comment>
<dbReference type="CDD" id="cd07067">
    <property type="entry name" value="HP_PGM_like"/>
    <property type="match status" value="1"/>
</dbReference>
<dbReference type="InterPro" id="IPR029033">
    <property type="entry name" value="His_PPase_superfam"/>
</dbReference>
<accession>A0A0F9ZXM9</accession>
<dbReference type="SMART" id="SM00855">
    <property type="entry name" value="PGAM"/>
    <property type="match status" value="1"/>
</dbReference>
<name>A0A0F9ZXM9_9BACT</name>
<dbReference type="Proteomes" id="UP000034778">
    <property type="component" value="Unassembled WGS sequence"/>
</dbReference>
<dbReference type="GO" id="GO:0016791">
    <property type="term" value="F:phosphatase activity"/>
    <property type="evidence" value="ECO:0007669"/>
    <property type="project" value="TreeGrafter"/>
</dbReference>
<dbReference type="PANTHER" id="PTHR48100:SF44">
    <property type="entry name" value="PHOSPHATASE C1620.13-RELATED"/>
    <property type="match status" value="1"/>
</dbReference>
<dbReference type="InterPro" id="IPR050275">
    <property type="entry name" value="PGM_Phosphatase"/>
</dbReference>
<dbReference type="Gene3D" id="3.40.50.1240">
    <property type="entry name" value="Phosphoglycerate mutase-like"/>
    <property type="match status" value="1"/>
</dbReference>
<feature type="non-terminal residue" evidence="1">
    <location>
        <position position="191"/>
    </location>
</feature>
<dbReference type="SUPFAM" id="SSF53254">
    <property type="entry name" value="Phosphoglycerate mutase-like"/>
    <property type="match status" value="1"/>
</dbReference>
<dbReference type="STRING" id="1618566.UR35_C0017G0001"/>
<evidence type="ECO:0000313" key="2">
    <source>
        <dbReference type="Proteomes" id="UP000034778"/>
    </source>
</evidence>
<dbReference type="EMBL" id="LBOW01000017">
    <property type="protein sequence ID" value="KKP43736.1"/>
    <property type="molecule type" value="Genomic_DNA"/>
</dbReference>
<reference evidence="1 2" key="1">
    <citation type="journal article" date="2015" name="Nature">
        <title>rRNA introns, odd ribosomes, and small enigmatic genomes across a large radiation of phyla.</title>
        <authorList>
            <person name="Brown C.T."/>
            <person name="Hug L.A."/>
            <person name="Thomas B.C."/>
            <person name="Sharon I."/>
            <person name="Castelle C.J."/>
            <person name="Singh A."/>
            <person name="Wilkins M.J."/>
            <person name="Williams K.H."/>
            <person name="Banfield J.F."/>
        </authorList>
    </citation>
    <scope>NUCLEOTIDE SEQUENCE [LARGE SCALE GENOMIC DNA]</scope>
</reference>
<dbReference type="InterPro" id="IPR013078">
    <property type="entry name" value="His_Pase_superF_clade-1"/>
</dbReference>
<evidence type="ECO:0000313" key="1">
    <source>
        <dbReference type="EMBL" id="KKP43736.1"/>
    </source>
</evidence>
<proteinExistence type="predicted"/>
<dbReference type="PANTHER" id="PTHR48100">
    <property type="entry name" value="BROAD-SPECIFICITY PHOSPHATASE YOR283W-RELATED"/>
    <property type="match status" value="1"/>
</dbReference>